<proteinExistence type="predicted"/>
<sequence precursor="true">MKRNILGAAIASVAAPYLVTVFSWMVYVLQGDNDILPRLLEFPATLMIATLGVLLFGLPIFLVSLLLTFLLRYARADTWWAAIISGGLMGFCFSLWFNMGSDPAPDALVFFYLPYILAGPISGWICWRIASCERQGTFTE</sequence>
<organism evidence="2 3">
    <name type="scientific">Microvirga lotononidis</name>
    <dbReference type="NCBI Taxonomy" id="864069"/>
    <lineage>
        <taxon>Bacteria</taxon>
        <taxon>Pseudomonadati</taxon>
        <taxon>Pseudomonadota</taxon>
        <taxon>Alphaproteobacteria</taxon>
        <taxon>Hyphomicrobiales</taxon>
        <taxon>Methylobacteriaceae</taxon>
        <taxon>Microvirga</taxon>
    </lineage>
</organism>
<gene>
    <name evidence="2" type="ORF">MicloDRAFT_00060360</name>
</gene>
<keyword evidence="1" id="KW-1133">Transmembrane helix</keyword>
<feature type="transmembrane region" description="Helical" evidence="1">
    <location>
        <begin position="5"/>
        <end position="27"/>
    </location>
</feature>
<dbReference type="HOGENOM" id="CLU_1832848_0_0_5"/>
<accession>I4YMW9</accession>
<name>I4YMW9_9HYPH</name>
<dbReference type="Proteomes" id="UP000003947">
    <property type="component" value="Unassembled WGS sequence"/>
</dbReference>
<dbReference type="EMBL" id="JH660647">
    <property type="protein sequence ID" value="EIM25311.1"/>
    <property type="molecule type" value="Genomic_DNA"/>
</dbReference>
<feature type="transmembrane region" description="Helical" evidence="1">
    <location>
        <begin position="109"/>
        <end position="127"/>
    </location>
</feature>
<dbReference type="PATRIC" id="fig|864069.3.peg.6467"/>
<evidence type="ECO:0000313" key="2">
    <source>
        <dbReference type="EMBL" id="EIM25311.1"/>
    </source>
</evidence>
<evidence type="ECO:0000256" key="1">
    <source>
        <dbReference type="SAM" id="Phobius"/>
    </source>
</evidence>
<keyword evidence="1" id="KW-0472">Membrane</keyword>
<protein>
    <submittedName>
        <fullName evidence="2">Uncharacterized protein</fullName>
    </submittedName>
</protein>
<feature type="transmembrane region" description="Helical" evidence="1">
    <location>
        <begin position="78"/>
        <end position="97"/>
    </location>
</feature>
<dbReference type="STRING" id="864069.MicloDRAFT_00060360"/>
<reference evidence="2 3" key="1">
    <citation type="submission" date="2012-02" db="EMBL/GenBank/DDBJ databases">
        <title>Improved High-Quality Draft sequence of Microvirga sp. WSM3557.</title>
        <authorList>
            <consortium name="US DOE Joint Genome Institute"/>
            <person name="Lucas S."/>
            <person name="Han J."/>
            <person name="Lapidus A."/>
            <person name="Cheng J.-F."/>
            <person name="Goodwin L."/>
            <person name="Pitluck S."/>
            <person name="Peters L."/>
            <person name="Zhang X."/>
            <person name="Detter J.C."/>
            <person name="Han C."/>
            <person name="Tapia R."/>
            <person name="Land M."/>
            <person name="Hauser L."/>
            <person name="Kyrpides N."/>
            <person name="Ivanova N."/>
            <person name="Pagani I."/>
            <person name="Brau L."/>
            <person name="Yates R."/>
            <person name="O'Hara G."/>
            <person name="Rui T."/>
            <person name="Howieson J."/>
            <person name="Reeve W."/>
            <person name="Woyke T."/>
        </authorList>
    </citation>
    <scope>NUCLEOTIDE SEQUENCE [LARGE SCALE GENOMIC DNA]</scope>
    <source>
        <strain evidence="2 3">WSM3557</strain>
    </source>
</reference>
<keyword evidence="1" id="KW-0812">Transmembrane</keyword>
<feature type="transmembrane region" description="Helical" evidence="1">
    <location>
        <begin position="47"/>
        <end position="71"/>
    </location>
</feature>
<dbReference type="RefSeq" id="WP_009493707.1">
    <property type="nucleotide sequence ID" value="NZ_CP141048.1"/>
</dbReference>
<keyword evidence="3" id="KW-1185">Reference proteome</keyword>
<evidence type="ECO:0000313" key="3">
    <source>
        <dbReference type="Proteomes" id="UP000003947"/>
    </source>
</evidence>
<dbReference type="AlphaFoldDB" id="I4YMW9"/>